<dbReference type="GO" id="GO:0005886">
    <property type="term" value="C:plasma membrane"/>
    <property type="evidence" value="ECO:0007669"/>
    <property type="project" value="UniProtKB-SubCell"/>
</dbReference>
<dbReference type="Gene3D" id="3.30.870.10">
    <property type="entry name" value="Endonuclease Chain A"/>
    <property type="match status" value="2"/>
</dbReference>
<dbReference type="SMART" id="SM00155">
    <property type="entry name" value="PLDc"/>
    <property type="match status" value="2"/>
</dbReference>
<dbReference type="CDD" id="cd09159">
    <property type="entry name" value="PLDc_ybhO_like_2"/>
    <property type="match status" value="1"/>
</dbReference>
<feature type="domain" description="PLD phosphodiesterase" evidence="10">
    <location>
        <begin position="113"/>
        <end position="140"/>
    </location>
</feature>
<dbReference type="PANTHER" id="PTHR21248:SF23">
    <property type="entry name" value="CARDIOLIPIN SYNTHASE B"/>
    <property type="match status" value="1"/>
</dbReference>
<evidence type="ECO:0000256" key="7">
    <source>
        <dbReference type="ARBA" id="ARBA00023209"/>
    </source>
</evidence>
<protein>
    <recommendedName>
        <fullName evidence="9">Cardiolipin synthase B</fullName>
        <shortName evidence="9">CL synthase</shortName>
        <ecNumber evidence="9">2.7.8.-</ecNumber>
    </recommendedName>
</protein>
<keyword evidence="3 9" id="KW-0808">Transferase</keyword>
<dbReference type="PROSITE" id="PS50035">
    <property type="entry name" value="PLD"/>
    <property type="match status" value="2"/>
</dbReference>
<sequence>MRATIANHPWRPGNRAELLENGEAFFPRAFEAISRARREILLETFILFEDEVGTELRRRIIEAARRGVKVEMTVDGYGSHDLSEDFLSGLTAAGVEFRIFDPRRTLFGLRVNVFRRMHRKLLVVDGERAFVGGINYGCDHLETSGPASKQDYALEVEGPVVADIREFVAAAMHAGGDGGTWFHRSASPSPAPGGAPGSGEARALFLVRDNGRNSTAIEREYRAAIRAAQHEIVIANAYFFPGYGFMRELRDAARRGVRVSLITQGEPDMPFAQLAARMLYPDLVAAGVVVYEYCRRPFHGKVALIDDDWATVGSSNLDPLSLSLNLEANVFLRDHAMNQRLRRSLDALRRSDCRRIEARALPRRSPWRTLIAPLFYHAQRRFPAWAGLLPAHTPKVVRVASDAERAP</sequence>
<dbReference type="Proteomes" id="UP000578091">
    <property type="component" value="Unassembled WGS sequence"/>
</dbReference>
<evidence type="ECO:0000256" key="3">
    <source>
        <dbReference type="ARBA" id="ARBA00022679"/>
    </source>
</evidence>
<evidence type="ECO:0000313" key="11">
    <source>
        <dbReference type="EMBL" id="NZA27006.1"/>
    </source>
</evidence>
<dbReference type="GO" id="GO:0032049">
    <property type="term" value="P:cardiolipin biosynthetic process"/>
    <property type="evidence" value="ECO:0007669"/>
    <property type="project" value="InterPro"/>
</dbReference>
<keyword evidence="2 9" id="KW-0444">Lipid biosynthesis</keyword>
<dbReference type="InterPro" id="IPR030872">
    <property type="entry name" value="Cardiolipin_synth_ClsB"/>
</dbReference>
<feature type="active site" evidence="9">
    <location>
        <position position="125"/>
    </location>
</feature>
<keyword evidence="1 9" id="KW-1003">Cell membrane</keyword>
<dbReference type="NCBIfam" id="NF008427">
    <property type="entry name" value="PRK11263.1"/>
    <property type="match status" value="1"/>
</dbReference>
<dbReference type="SUPFAM" id="SSF56024">
    <property type="entry name" value="Phospholipase D/nuclease"/>
    <property type="match status" value="2"/>
</dbReference>
<dbReference type="AlphaFoldDB" id="A0A853JCK4"/>
<feature type="active site" evidence="9">
    <location>
        <position position="306"/>
    </location>
</feature>
<gene>
    <name evidence="9 11" type="primary">clsB</name>
    <name evidence="11" type="ORF">H0E84_11500</name>
</gene>
<accession>A0A853JCK4</accession>
<evidence type="ECO:0000256" key="6">
    <source>
        <dbReference type="ARBA" id="ARBA00023136"/>
    </source>
</evidence>
<evidence type="ECO:0000256" key="2">
    <source>
        <dbReference type="ARBA" id="ARBA00022516"/>
    </source>
</evidence>
<name>A0A853JCK4_9GAMM</name>
<keyword evidence="12" id="KW-1185">Reference proteome</keyword>
<comment type="catalytic activity">
    <reaction evidence="9">
        <text>2 a 1,2-diacyl-sn-glycero-3-phospho-(1'-sn-glycerol) = a cardiolipin + glycerol</text>
        <dbReference type="Rhea" id="RHEA:31451"/>
        <dbReference type="ChEBI" id="CHEBI:17754"/>
        <dbReference type="ChEBI" id="CHEBI:62237"/>
        <dbReference type="ChEBI" id="CHEBI:64716"/>
    </reaction>
</comment>
<feature type="active site" evidence="9">
    <location>
        <position position="301"/>
    </location>
</feature>
<keyword evidence="5 9" id="KW-0443">Lipid metabolism</keyword>
<dbReference type="RefSeq" id="WP_180678790.1">
    <property type="nucleotide sequence ID" value="NZ_JACCKA010000070.1"/>
</dbReference>
<evidence type="ECO:0000256" key="4">
    <source>
        <dbReference type="ARBA" id="ARBA00022737"/>
    </source>
</evidence>
<dbReference type="Pfam" id="PF13091">
    <property type="entry name" value="PLDc_2"/>
    <property type="match status" value="2"/>
</dbReference>
<dbReference type="InterPro" id="IPR001736">
    <property type="entry name" value="PLipase_D/transphosphatidylase"/>
</dbReference>
<comment type="caution">
    <text evidence="11">The sequence shown here is derived from an EMBL/GenBank/DDBJ whole genome shotgun (WGS) entry which is preliminary data.</text>
</comment>
<organism evidence="11 12">
    <name type="scientific">Luteimonas salinisoli</name>
    <dbReference type="NCBI Taxonomy" id="2752307"/>
    <lineage>
        <taxon>Bacteria</taxon>
        <taxon>Pseudomonadati</taxon>
        <taxon>Pseudomonadota</taxon>
        <taxon>Gammaproteobacteria</taxon>
        <taxon>Lysobacterales</taxon>
        <taxon>Lysobacteraceae</taxon>
        <taxon>Luteimonas</taxon>
    </lineage>
</organism>
<dbReference type="HAMAP" id="MF_01917">
    <property type="entry name" value="Cardiolipin_synth_ClsB"/>
    <property type="match status" value="1"/>
</dbReference>
<comment type="function">
    <text evidence="9">Catalyzes the phosphatidyl group transfer from one phosphatidylglycerol molecule to another to form cardiolipin (CL) (diphosphatidylglycerol) and glycerol.</text>
</comment>
<comment type="similarity">
    <text evidence="9">Belongs to the phospholipase D family. Cardiolipin synthase subfamily. ClsB sub-subfamily.</text>
</comment>
<dbReference type="CDD" id="cd09110">
    <property type="entry name" value="PLDc_CLS_1"/>
    <property type="match status" value="1"/>
</dbReference>
<proteinExistence type="inferred from homology"/>
<dbReference type="InterPro" id="IPR025202">
    <property type="entry name" value="PLD-like_dom"/>
</dbReference>
<reference evidence="11 12" key="1">
    <citation type="submission" date="2020-07" db="EMBL/GenBank/DDBJ databases">
        <title>Luteimonas sp. SJ-92.</title>
        <authorList>
            <person name="Huang X.-X."/>
            <person name="Xu L."/>
            <person name="Sun J.-Q."/>
        </authorList>
    </citation>
    <scope>NUCLEOTIDE SEQUENCE [LARGE SCALE GENOMIC DNA]</scope>
    <source>
        <strain evidence="11 12">SJ-92</strain>
    </source>
</reference>
<feature type="domain" description="PLD phosphodiesterase" evidence="10">
    <location>
        <begin position="299"/>
        <end position="321"/>
    </location>
</feature>
<dbReference type="PANTHER" id="PTHR21248">
    <property type="entry name" value="CARDIOLIPIN SYNTHASE"/>
    <property type="match status" value="1"/>
</dbReference>
<evidence type="ECO:0000256" key="1">
    <source>
        <dbReference type="ARBA" id="ARBA00022475"/>
    </source>
</evidence>
<feature type="active site" evidence="9">
    <location>
        <position position="120"/>
    </location>
</feature>
<keyword evidence="4" id="KW-0677">Repeat</keyword>
<evidence type="ECO:0000256" key="5">
    <source>
        <dbReference type="ARBA" id="ARBA00023098"/>
    </source>
</evidence>
<feature type="active site" evidence="9">
    <location>
        <position position="299"/>
    </location>
</feature>
<keyword evidence="7 9" id="KW-0594">Phospholipid biosynthesis</keyword>
<evidence type="ECO:0000256" key="8">
    <source>
        <dbReference type="ARBA" id="ARBA00023264"/>
    </source>
</evidence>
<evidence type="ECO:0000313" key="12">
    <source>
        <dbReference type="Proteomes" id="UP000578091"/>
    </source>
</evidence>
<feature type="active site" evidence="9">
    <location>
        <position position="118"/>
    </location>
</feature>
<dbReference type="GO" id="GO:0008808">
    <property type="term" value="F:cardiolipin synthase activity"/>
    <property type="evidence" value="ECO:0007669"/>
    <property type="project" value="InterPro"/>
</dbReference>
<comment type="subcellular location">
    <subcellularLocation>
        <location evidence="9">Cell membrane</location>
        <topology evidence="9">Peripheral membrane protein</topology>
    </subcellularLocation>
</comment>
<keyword evidence="8 9" id="KW-1208">Phospholipid metabolism</keyword>
<dbReference type="EMBL" id="JACCKA010000070">
    <property type="protein sequence ID" value="NZA27006.1"/>
    <property type="molecule type" value="Genomic_DNA"/>
</dbReference>
<keyword evidence="6 9" id="KW-0472">Membrane</keyword>
<evidence type="ECO:0000259" key="10">
    <source>
        <dbReference type="PROSITE" id="PS50035"/>
    </source>
</evidence>
<dbReference type="EC" id="2.7.8.-" evidence="9"/>
<evidence type="ECO:0000256" key="9">
    <source>
        <dbReference type="HAMAP-Rule" id="MF_01917"/>
    </source>
</evidence>